<reference evidence="5 6" key="2">
    <citation type="journal article" date="2019" name="G3 (Bethesda)">
        <title>Hybrid Assembly of the Genome of the Entomopathogenic Nematode Steinernema carpocapsae Identifies the X-Chromosome.</title>
        <authorList>
            <person name="Serra L."/>
            <person name="Macchietto M."/>
            <person name="Macias-Munoz A."/>
            <person name="McGill C.J."/>
            <person name="Rodriguez I.M."/>
            <person name="Rodriguez B."/>
            <person name="Murad R."/>
            <person name="Mortazavi A."/>
        </authorList>
    </citation>
    <scope>NUCLEOTIDE SEQUENCE [LARGE SCALE GENOMIC DNA]</scope>
    <source>
        <strain evidence="5 6">ALL</strain>
    </source>
</reference>
<keyword evidence="2" id="KW-1015">Disulfide bond</keyword>
<proteinExistence type="predicted"/>
<accession>A0A4V6A0U4</accession>
<comment type="caution">
    <text evidence="3">Lacks conserved residue(s) required for the propagation of feature annotation.</text>
</comment>
<keyword evidence="6" id="KW-1185">Reference proteome</keyword>
<dbReference type="InterPro" id="IPR000859">
    <property type="entry name" value="CUB_dom"/>
</dbReference>
<dbReference type="Pfam" id="PF00431">
    <property type="entry name" value="CUB"/>
    <property type="match status" value="1"/>
</dbReference>
<dbReference type="STRING" id="34508.A0A4V6A0U4"/>
<dbReference type="Gene3D" id="2.60.120.290">
    <property type="entry name" value="Spermadhesin, CUB domain"/>
    <property type="match status" value="1"/>
</dbReference>
<dbReference type="SMART" id="SM00042">
    <property type="entry name" value="CUB"/>
    <property type="match status" value="1"/>
</dbReference>
<reference evidence="5 6" key="1">
    <citation type="journal article" date="2015" name="Genome Biol.">
        <title>Comparative genomics of Steinernema reveals deeply conserved gene regulatory networks.</title>
        <authorList>
            <person name="Dillman A.R."/>
            <person name="Macchietto M."/>
            <person name="Porter C.F."/>
            <person name="Rogers A."/>
            <person name="Williams B."/>
            <person name="Antoshechkin I."/>
            <person name="Lee M.M."/>
            <person name="Goodwin Z."/>
            <person name="Lu X."/>
            <person name="Lewis E.E."/>
            <person name="Goodrich-Blair H."/>
            <person name="Stock S.P."/>
            <person name="Adams B.J."/>
            <person name="Sternberg P.W."/>
            <person name="Mortazavi A."/>
        </authorList>
    </citation>
    <scope>NUCLEOTIDE SEQUENCE [LARGE SCALE GENOMIC DNA]</scope>
    <source>
        <strain evidence="5 6">ALL</strain>
    </source>
</reference>
<dbReference type="CDD" id="cd00041">
    <property type="entry name" value="CUB"/>
    <property type="match status" value="1"/>
</dbReference>
<gene>
    <name evidence="5" type="ORF">L596_020122</name>
</gene>
<evidence type="ECO:0000256" key="3">
    <source>
        <dbReference type="PROSITE-ProRule" id="PRU00059"/>
    </source>
</evidence>
<evidence type="ECO:0000313" key="6">
    <source>
        <dbReference type="Proteomes" id="UP000298663"/>
    </source>
</evidence>
<evidence type="ECO:0000313" key="5">
    <source>
        <dbReference type="EMBL" id="TKR72715.1"/>
    </source>
</evidence>
<organism evidence="5 6">
    <name type="scientific">Steinernema carpocapsae</name>
    <name type="common">Entomopathogenic nematode</name>
    <dbReference type="NCBI Taxonomy" id="34508"/>
    <lineage>
        <taxon>Eukaryota</taxon>
        <taxon>Metazoa</taxon>
        <taxon>Ecdysozoa</taxon>
        <taxon>Nematoda</taxon>
        <taxon>Chromadorea</taxon>
        <taxon>Rhabditida</taxon>
        <taxon>Tylenchina</taxon>
        <taxon>Panagrolaimomorpha</taxon>
        <taxon>Strongyloidoidea</taxon>
        <taxon>Steinernematidae</taxon>
        <taxon>Steinernema</taxon>
    </lineage>
</organism>
<dbReference type="EMBL" id="AZBU02000006">
    <property type="protein sequence ID" value="TKR72715.1"/>
    <property type="molecule type" value="Genomic_DNA"/>
</dbReference>
<name>A0A4V6A0U4_STECR</name>
<evidence type="ECO:0000256" key="1">
    <source>
        <dbReference type="ARBA" id="ARBA00022737"/>
    </source>
</evidence>
<sequence>MWDGIESGRLLAKMHGTQPEKTSFESSENQLMLLKDSINVSGTGGILESPNYPNTYPDNLDQIYHIKVDPSMVAEITILNFVTDSTFDELVIDDGSKMGDKVLKILFENKTKNLLMVITCTQSAASMRFVTDESNEKPVKGWRLSWNAVPRA</sequence>
<dbReference type="AlphaFoldDB" id="A0A4V6A0U4"/>
<protein>
    <recommendedName>
        <fullName evidence="4">CUB domain-containing protein</fullName>
    </recommendedName>
</protein>
<dbReference type="PROSITE" id="PS01180">
    <property type="entry name" value="CUB"/>
    <property type="match status" value="1"/>
</dbReference>
<dbReference type="Proteomes" id="UP000298663">
    <property type="component" value="Unassembled WGS sequence"/>
</dbReference>
<evidence type="ECO:0000256" key="2">
    <source>
        <dbReference type="ARBA" id="ARBA00023157"/>
    </source>
</evidence>
<dbReference type="InterPro" id="IPR035914">
    <property type="entry name" value="Sperma_CUB_dom_sf"/>
</dbReference>
<dbReference type="OrthoDB" id="5808499at2759"/>
<feature type="domain" description="CUB" evidence="4">
    <location>
        <begin position="34"/>
        <end position="149"/>
    </location>
</feature>
<evidence type="ECO:0000259" key="4">
    <source>
        <dbReference type="PROSITE" id="PS01180"/>
    </source>
</evidence>
<keyword evidence="1" id="KW-0677">Repeat</keyword>
<dbReference type="PANTHER" id="PTHR24251">
    <property type="entry name" value="OVOCHYMASE-RELATED"/>
    <property type="match status" value="1"/>
</dbReference>
<dbReference type="SUPFAM" id="SSF49854">
    <property type="entry name" value="Spermadhesin, CUB domain"/>
    <property type="match status" value="1"/>
</dbReference>
<comment type="caution">
    <text evidence="5">The sequence shown here is derived from an EMBL/GenBank/DDBJ whole genome shotgun (WGS) entry which is preliminary data.</text>
</comment>